<gene>
    <name evidence="2" type="ORF">PV02_08775</name>
</gene>
<evidence type="ECO:0000259" key="1">
    <source>
        <dbReference type="Pfam" id="PF04981"/>
    </source>
</evidence>
<comment type="caution">
    <text evidence="2">The sequence shown here is derived from an EMBL/GenBank/DDBJ whole genome shotgun (WGS) entry which is preliminary data.</text>
</comment>
<evidence type="ECO:0000313" key="3">
    <source>
        <dbReference type="Proteomes" id="UP001206983"/>
    </source>
</evidence>
<reference evidence="2 3" key="1">
    <citation type="journal article" date="2011" name="Appl. Environ. Microbiol.">
        <title>Methanogenic archaea isolated from Taiwan's Chelungpu fault.</title>
        <authorList>
            <person name="Wu S.Y."/>
            <person name="Lai M.C."/>
        </authorList>
    </citation>
    <scope>NUCLEOTIDE SEQUENCE [LARGE SCALE GENOMIC DNA]</scope>
    <source>
        <strain evidence="2 3">St545Mb</strain>
    </source>
</reference>
<sequence length="355" mass="39150">MNDITCPRCGGFTQGLVDGLCTDCFFKTSNLIEIPLVLYAKVCSTCGAQLARGRWNNEHSIEEIVTQTVEDALLIHEKADDIEISVEPKQMTPHLYRVIIEAHATILGETVQQAAETEVRIVRIACDMCSRMSGKYFEAILQIRAASRYPTEEEKARCMSIINGTLDKMLKKGDRMAFISNTAEARDGIDLYMGSANATRIICKEIVSELGGGFTESSSLFGRKDGKEIYRMTFSLRLPEFMPGDIVELGKKVIEIKKFSKSVTGTDLIKSSRFSSSPDDMKGATLIAKRSTARKAVVVSMEKDEMMLLDPDTYETVTVKVPVPFSASEGDEVPVIRASSGLVALHDEVSRKDGC</sequence>
<dbReference type="GO" id="GO:0005737">
    <property type="term" value="C:cytoplasm"/>
    <property type="evidence" value="ECO:0007669"/>
    <property type="project" value="TreeGrafter"/>
</dbReference>
<dbReference type="Pfam" id="PF04981">
    <property type="entry name" value="NMD3"/>
    <property type="match status" value="1"/>
</dbReference>
<feature type="domain" description="Nmd3 N-terminal" evidence="1">
    <location>
        <begin position="6"/>
        <end position="238"/>
    </location>
</feature>
<keyword evidence="3" id="KW-1185">Reference proteome</keyword>
<dbReference type="AlphaFoldDB" id="A0AAE3HBK7"/>
<name>A0AAE3HBK7_9EURY</name>
<dbReference type="PANTHER" id="PTHR12746">
    <property type="entry name" value="NONSENSE-MEDIATED MRNA DECAY PROTEIN 3"/>
    <property type="match status" value="1"/>
</dbReference>
<organism evidence="2 3">
    <name type="scientific">Methanolobus chelungpuianus</name>
    <dbReference type="NCBI Taxonomy" id="502115"/>
    <lineage>
        <taxon>Archaea</taxon>
        <taxon>Methanobacteriati</taxon>
        <taxon>Methanobacteriota</taxon>
        <taxon>Stenosarchaea group</taxon>
        <taxon>Methanomicrobia</taxon>
        <taxon>Methanosarcinales</taxon>
        <taxon>Methanosarcinaceae</taxon>
        <taxon>Methanolobus</taxon>
    </lineage>
</organism>
<protein>
    <submittedName>
        <fullName evidence="2">NMD protein affecting ribosome stability and mRNA decay</fullName>
    </submittedName>
</protein>
<dbReference type="InterPro" id="IPR039768">
    <property type="entry name" value="Nmd3"/>
</dbReference>
<dbReference type="Proteomes" id="UP001206983">
    <property type="component" value="Unassembled WGS sequence"/>
</dbReference>
<dbReference type="RefSeq" id="WP_256623015.1">
    <property type="nucleotide sequence ID" value="NZ_JTEO01000004.1"/>
</dbReference>
<evidence type="ECO:0000313" key="2">
    <source>
        <dbReference type="EMBL" id="MCQ6963119.1"/>
    </source>
</evidence>
<dbReference type="PANTHER" id="PTHR12746:SF2">
    <property type="entry name" value="60S RIBOSOMAL EXPORT PROTEIN NMD3"/>
    <property type="match status" value="1"/>
</dbReference>
<proteinExistence type="predicted"/>
<accession>A0AAE3HBK7</accession>
<dbReference type="GO" id="GO:0043023">
    <property type="term" value="F:ribosomal large subunit binding"/>
    <property type="evidence" value="ECO:0007669"/>
    <property type="project" value="InterPro"/>
</dbReference>
<dbReference type="InterPro" id="IPR007064">
    <property type="entry name" value="Nmd3_N"/>
</dbReference>
<dbReference type="EMBL" id="JTEO01000004">
    <property type="protein sequence ID" value="MCQ6963119.1"/>
    <property type="molecule type" value="Genomic_DNA"/>
</dbReference>